<dbReference type="PANTHER" id="PTHR30546">
    <property type="entry name" value="FLAVODOXIN-RELATED PROTEIN WRBA-RELATED"/>
    <property type="match status" value="1"/>
</dbReference>
<name>A0AAF0Y8K6_9TREE</name>
<gene>
    <name evidence="4" type="primary">PST2</name>
    <name evidence="4" type="ORF">LOC62_03G004891</name>
</gene>
<dbReference type="NCBIfam" id="TIGR01755">
    <property type="entry name" value="flav_wrbA"/>
    <property type="match status" value="1"/>
</dbReference>
<evidence type="ECO:0000256" key="2">
    <source>
        <dbReference type="SAM" id="MobiDB-lite"/>
    </source>
</evidence>
<protein>
    <submittedName>
        <fullName evidence="4">Protoplast secreted protein 2</fullName>
    </submittedName>
</protein>
<organism evidence="4 5">
    <name type="scientific">Vanrija pseudolonga</name>
    <dbReference type="NCBI Taxonomy" id="143232"/>
    <lineage>
        <taxon>Eukaryota</taxon>
        <taxon>Fungi</taxon>
        <taxon>Dikarya</taxon>
        <taxon>Basidiomycota</taxon>
        <taxon>Agaricomycotina</taxon>
        <taxon>Tremellomycetes</taxon>
        <taxon>Trichosporonales</taxon>
        <taxon>Trichosporonaceae</taxon>
        <taxon>Vanrija</taxon>
    </lineage>
</organism>
<dbReference type="PROSITE" id="PS50902">
    <property type="entry name" value="FLAVODOXIN_LIKE"/>
    <property type="match status" value="1"/>
</dbReference>
<dbReference type="GO" id="GO:0016020">
    <property type="term" value="C:membrane"/>
    <property type="evidence" value="ECO:0007669"/>
    <property type="project" value="TreeGrafter"/>
</dbReference>
<feature type="compositionally biased region" description="Pro residues" evidence="2">
    <location>
        <begin position="333"/>
        <end position="345"/>
    </location>
</feature>
<accession>A0AAF0Y8K6</accession>
<dbReference type="Pfam" id="PF03358">
    <property type="entry name" value="FMN_red"/>
    <property type="match status" value="1"/>
</dbReference>
<dbReference type="RefSeq" id="XP_062627394.1">
    <property type="nucleotide sequence ID" value="XM_062771410.1"/>
</dbReference>
<dbReference type="SUPFAM" id="SSF52218">
    <property type="entry name" value="Flavoproteins"/>
    <property type="match status" value="1"/>
</dbReference>
<dbReference type="EMBL" id="CP086716">
    <property type="protein sequence ID" value="WOO81362.1"/>
    <property type="molecule type" value="Genomic_DNA"/>
</dbReference>
<dbReference type="GO" id="GO:0003955">
    <property type="term" value="F:NAD(P)H dehydrogenase (quinone) activity"/>
    <property type="evidence" value="ECO:0007669"/>
    <property type="project" value="InterPro"/>
</dbReference>
<dbReference type="GO" id="GO:0010181">
    <property type="term" value="F:FMN binding"/>
    <property type="evidence" value="ECO:0007669"/>
    <property type="project" value="InterPro"/>
</dbReference>
<sequence>MLAAPAPAAAPATDAPKPVIGVIFYSLYGHIGVLAEAVIKGVEAAGAIAKPFQIQETLTEDILEKMKGGGSLKPKYPVVTPNDLKDLDGFILGAPTRYGRLPAQVSAFFDQTGGLWATGALHGKFGATFTSSASTHGGQETTHLTTLPFFAHHGIIYVPIGYTQPYLTDLNEVHGGSPYGASTIAGGDGSRQPTEGELKLAEYQGEYFAKTVGQSVRGRHLLNGGAAAGAAAVAAGNNTSAPAKALPADAEPAGYQIEDKAPTHPTAAVVGEPEKVAGATGADAPGAAAAVAGAPAAATTAAGDAQNAAAPVAEKAAAAAPASAGAAAADSTPAPPNPTTRPPPAAKKGGLFSCCSGGNID</sequence>
<evidence type="ECO:0000313" key="5">
    <source>
        <dbReference type="Proteomes" id="UP000827549"/>
    </source>
</evidence>
<dbReference type="InterPro" id="IPR029039">
    <property type="entry name" value="Flavoprotein-like_sf"/>
</dbReference>
<dbReference type="InterPro" id="IPR008254">
    <property type="entry name" value="Flavodoxin/NO_synth"/>
</dbReference>
<evidence type="ECO:0000259" key="3">
    <source>
        <dbReference type="PROSITE" id="PS50902"/>
    </source>
</evidence>
<dbReference type="PANTHER" id="PTHR30546:SF23">
    <property type="entry name" value="FLAVOPROTEIN-LIKE PROTEIN YCP4-RELATED"/>
    <property type="match status" value="1"/>
</dbReference>
<dbReference type="NCBIfam" id="NF002999">
    <property type="entry name" value="PRK03767.1"/>
    <property type="match status" value="1"/>
</dbReference>
<feature type="domain" description="Flavodoxin-like" evidence="3">
    <location>
        <begin position="20"/>
        <end position="208"/>
    </location>
</feature>
<dbReference type="InterPro" id="IPR010089">
    <property type="entry name" value="Flavoprotein_WrbA-like"/>
</dbReference>
<evidence type="ECO:0000313" key="4">
    <source>
        <dbReference type="EMBL" id="WOO81362.1"/>
    </source>
</evidence>
<feature type="region of interest" description="Disordered" evidence="2">
    <location>
        <begin position="320"/>
        <end position="361"/>
    </location>
</feature>
<dbReference type="GeneID" id="87808123"/>
<dbReference type="AlphaFoldDB" id="A0AAF0Y8K6"/>
<keyword evidence="5" id="KW-1185">Reference proteome</keyword>
<comment type="similarity">
    <text evidence="1">Belongs to the WrbA family.</text>
</comment>
<evidence type="ECO:0000256" key="1">
    <source>
        <dbReference type="ARBA" id="ARBA00006961"/>
    </source>
</evidence>
<feature type="compositionally biased region" description="Low complexity" evidence="2">
    <location>
        <begin position="320"/>
        <end position="332"/>
    </location>
</feature>
<dbReference type="InterPro" id="IPR005025">
    <property type="entry name" value="FMN_Rdtase-like_dom"/>
</dbReference>
<dbReference type="FunFam" id="3.40.50.360:FF:000001">
    <property type="entry name" value="NAD(P)H dehydrogenase (Quinone) FQR1-like"/>
    <property type="match status" value="1"/>
</dbReference>
<reference evidence="4" key="1">
    <citation type="submission" date="2023-10" db="EMBL/GenBank/DDBJ databases">
        <authorList>
            <person name="Noh H."/>
        </authorList>
    </citation>
    <scope>NUCLEOTIDE SEQUENCE</scope>
    <source>
        <strain evidence="4">DUCC4014</strain>
    </source>
</reference>
<dbReference type="Proteomes" id="UP000827549">
    <property type="component" value="Chromosome 3"/>
</dbReference>
<proteinExistence type="inferred from homology"/>
<dbReference type="Gene3D" id="3.40.50.360">
    <property type="match status" value="1"/>
</dbReference>